<dbReference type="Proteomes" id="UP001165384">
    <property type="component" value="Unassembled WGS sequence"/>
</dbReference>
<proteinExistence type="predicted"/>
<name>A0ABS9JY50_9RHOO</name>
<dbReference type="SUPFAM" id="SSF56059">
    <property type="entry name" value="Glutathione synthetase ATP-binding domain-like"/>
    <property type="match status" value="1"/>
</dbReference>
<evidence type="ECO:0000313" key="2">
    <source>
        <dbReference type="EMBL" id="MCG2575825.1"/>
    </source>
</evidence>
<evidence type="ECO:0000313" key="3">
    <source>
        <dbReference type="Proteomes" id="UP001165384"/>
    </source>
</evidence>
<dbReference type="InterPro" id="IPR039523">
    <property type="entry name" value="RimK-rel_E_lig_ATP-grasp"/>
</dbReference>
<dbReference type="RefSeq" id="WP_275707145.1">
    <property type="nucleotide sequence ID" value="NZ_JAKLTN010000001.1"/>
</dbReference>
<gene>
    <name evidence="2" type="ORF">LZ012_02310</name>
</gene>
<comment type="caution">
    <text evidence="2">The sequence shown here is derived from an EMBL/GenBank/DDBJ whole genome shotgun (WGS) entry which is preliminary data.</text>
</comment>
<reference evidence="2" key="1">
    <citation type="submission" date="2022-01" db="EMBL/GenBank/DDBJ databases">
        <authorList>
            <person name="Jo J.-H."/>
            <person name="Im W.-T."/>
        </authorList>
    </citation>
    <scope>NUCLEOTIDE SEQUENCE</scope>
    <source>
        <strain evidence="2">XY25</strain>
    </source>
</reference>
<sequence>MGTIVKDVFEAARESGRSPGAIFLEMLELRFGIGQLGFSEYFDYELYKSDLSKAEKRAFGGWRGQSILEKMLVDVYSEFMTIDKVTMYAIFAGYGFPFPKILATYGNQRPIHGAPRLNNPEELIQYLLEPGRLPVYIKPSSSSFGRGNVLVDRWEDGKFVLGNKNCLDTNAMVAHLDDRRGLGWVLQQPLKAHHAVAELCGTDKISGLRIHSFLGSKGPTLTRAVWRVNGGNNDDDHFKFGTSGNLIAELDIESGSVKRVVTGFRKTRTQVANHPVTELPLTGFVIPYWREIRNLVCDAHLAFPGYLCPGWDIAICEDGPSILEVNSFGDIDTSQHAGRVGFIDDRFLSLLRDRNLTHGLRRENFIRWTLGRSPRQIDFPRAWSW</sequence>
<dbReference type="EMBL" id="JAKLTN010000001">
    <property type="protein sequence ID" value="MCG2575825.1"/>
    <property type="molecule type" value="Genomic_DNA"/>
</dbReference>
<feature type="domain" description="Alpha-L-glutamate ligase-related protein ATP-grasp" evidence="1">
    <location>
        <begin position="83"/>
        <end position="337"/>
    </location>
</feature>
<organism evidence="2 3">
    <name type="scientific">Dechloromonas hankyongensis</name>
    <dbReference type="NCBI Taxonomy" id="2908002"/>
    <lineage>
        <taxon>Bacteria</taxon>
        <taxon>Pseudomonadati</taxon>
        <taxon>Pseudomonadota</taxon>
        <taxon>Betaproteobacteria</taxon>
        <taxon>Rhodocyclales</taxon>
        <taxon>Azonexaceae</taxon>
        <taxon>Dechloromonas</taxon>
    </lineage>
</organism>
<accession>A0ABS9JY50</accession>
<dbReference type="Pfam" id="PF14397">
    <property type="entry name" value="ATPgrasp_ST"/>
    <property type="match status" value="1"/>
</dbReference>
<keyword evidence="3" id="KW-1185">Reference proteome</keyword>
<protein>
    <recommendedName>
        <fullName evidence="1">Alpha-L-glutamate ligase-related protein ATP-grasp domain-containing protein</fullName>
    </recommendedName>
</protein>
<evidence type="ECO:0000259" key="1">
    <source>
        <dbReference type="Pfam" id="PF14397"/>
    </source>
</evidence>